<evidence type="ECO:0000313" key="1">
    <source>
        <dbReference type="EMBL" id="KIO00326.1"/>
    </source>
</evidence>
<dbReference type="EMBL" id="KN831997">
    <property type="protein sequence ID" value="KIO00326.1"/>
    <property type="molecule type" value="Genomic_DNA"/>
</dbReference>
<name>A0A0C3NYI1_PISTI</name>
<keyword evidence="2" id="KW-1185">Reference proteome</keyword>
<dbReference type="HOGENOM" id="CLU_061607_4_1_1"/>
<reference evidence="1 2" key="1">
    <citation type="submission" date="2014-04" db="EMBL/GenBank/DDBJ databases">
        <authorList>
            <consortium name="DOE Joint Genome Institute"/>
            <person name="Kuo A."/>
            <person name="Kohler A."/>
            <person name="Costa M.D."/>
            <person name="Nagy L.G."/>
            <person name="Floudas D."/>
            <person name="Copeland A."/>
            <person name="Barry K.W."/>
            <person name="Cichocki N."/>
            <person name="Veneault-Fourrey C."/>
            <person name="LaButti K."/>
            <person name="Lindquist E.A."/>
            <person name="Lipzen A."/>
            <person name="Lundell T."/>
            <person name="Morin E."/>
            <person name="Murat C."/>
            <person name="Sun H."/>
            <person name="Tunlid A."/>
            <person name="Henrissat B."/>
            <person name="Grigoriev I.V."/>
            <person name="Hibbett D.S."/>
            <person name="Martin F."/>
            <person name="Nordberg H.P."/>
            <person name="Cantor M.N."/>
            <person name="Hua S.X."/>
        </authorList>
    </citation>
    <scope>NUCLEOTIDE SEQUENCE [LARGE SCALE GENOMIC DNA]</scope>
    <source>
        <strain evidence="1 2">Marx 270</strain>
    </source>
</reference>
<reference evidence="2" key="2">
    <citation type="submission" date="2015-01" db="EMBL/GenBank/DDBJ databases">
        <title>Evolutionary Origins and Diversification of the Mycorrhizal Mutualists.</title>
        <authorList>
            <consortium name="DOE Joint Genome Institute"/>
            <consortium name="Mycorrhizal Genomics Consortium"/>
            <person name="Kohler A."/>
            <person name="Kuo A."/>
            <person name="Nagy L.G."/>
            <person name="Floudas D."/>
            <person name="Copeland A."/>
            <person name="Barry K.W."/>
            <person name="Cichocki N."/>
            <person name="Veneault-Fourrey C."/>
            <person name="LaButti K."/>
            <person name="Lindquist E.A."/>
            <person name="Lipzen A."/>
            <person name="Lundell T."/>
            <person name="Morin E."/>
            <person name="Murat C."/>
            <person name="Riley R."/>
            <person name="Ohm R."/>
            <person name="Sun H."/>
            <person name="Tunlid A."/>
            <person name="Henrissat B."/>
            <person name="Grigoriev I.V."/>
            <person name="Hibbett D.S."/>
            <person name="Martin F."/>
        </authorList>
    </citation>
    <scope>NUCLEOTIDE SEQUENCE [LARGE SCALE GENOMIC DNA]</scope>
    <source>
        <strain evidence="2">Marx 270</strain>
    </source>
</reference>
<sequence>VLQSMFCGHLSGQLAAWEEKQKRRKKGQLNSDGLLRLLTGDEFYNCVVEHQKASDAANAAHEDHRKQKEEQSGVLTEWKKVEDLWKTRNMACREAYWEAMCLWK</sequence>
<proteinExistence type="predicted"/>
<feature type="non-terminal residue" evidence="1">
    <location>
        <position position="104"/>
    </location>
</feature>
<dbReference type="Proteomes" id="UP000054217">
    <property type="component" value="Unassembled WGS sequence"/>
</dbReference>
<evidence type="ECO:0000313" key="2">
    <source>
        <dbReference type="Proteomes" id="UP000054217"/>
    </source>
</evidence>
<dbReference type="InParanoid" id="A0A0C3NYI1"/>
<feature type="non-terminal residue" evidence="1">
    <location>
        <position position="1"/>
    </location>
</feature>
<accession>A0A0C3NYI1</accession>
<protein>
    <submittedName>
        <fullName evidence="1">Uncharacterized protein</fullName>
    </submittedName>
</protein>
<dbReference type="AlphaFoldDB" id="A0A0C3NYI1"/>
<gene>
    <name evidence="1" type="ORF">M404DRAFT_73649</name>
</gene>
<organism evidence="1 2">
    <name type="scientific">Pisolithus tinctorius Marx 270</name>
    <dbReference type="NCBI Taxonomy" id="870435"/>
    <lineage>
        <taxon>Eukaryota</taxon>
        <taxon>Fungi</taxon>
        <taxon>Dikarya</taxon>
        <taxon>Basidiomycota</taxon>
        <taxon>Agaricomycotina</taxon>
        <taxon>Agaricomycetes</taxon>
        <taxon>Agaricomycetidae</taxon>
        <taxon>Boletales</taxon>
        <taxon>Sclerodermatineae</taxon>
        <taxon>Pisolithaceae</taxon>
        <taxon>Pisolithus</taxon>
    </lineage>
</organism>
<dbReference type="OrthoDB" id="3269232at2759"/>